<evidence type="ECO:0000313" key="3">
    <source>
        <dbReference type="Proteomes" id="UP000318093"/>
    </source>
</evidence>
<dbReference type="EMBL" id="VBAN01000460">
    <property type="protein sequence ID" value="TMI77992.1"/>
    <property type="molecule type" value="Genomic_DNA"/>
</dbReference>
<keyword evidence="2" id="KW-0413">Isomerase</keyword>
<dbReference type="GO" id="GO:0016853">
    <property type="term" value="F:isomerase activity"/>
    <property type="evidence" value="ECO:0007669"/>
    <property type="project" value="UniProtKB-KW"/>
</dbReference>
<comment type="caution">
    <text evidence="2">The sequence shown here is derived from an EMBL/GenBank/DDBJ whole genome shotgun (WGS) entry which is preliminary data.</text>
</comment>
<dbReference type="InterPro" id="IPR036237">
    <property type="entry name" value="Xyl_isomerase-like_sf"/>
</dbReference>
<protein>
    <submittedName>
        <fullName evidence="2">Sugar phosphate isomerase/epimerase</fullName>
    </submittedName>
</protein>
<gene>
    <name evidence="2" type="ORF">E6H03_12895</name>
</gene>
<evidence type="ECO:0000313" key="2">
    <source>
        <dbReference type="EMBL" id="TMI77992.1"/>
    </source>
</evidence>
<evidence type="ECO:0000259" key="1">
    <source>
        <dbReference type="Pfam" id="PF01261"/>
    </source>
</evidence>
<organism evidence="2 3">
    <name type="scientific">Candidatus Segetimicrobium genomatis</name>
    <dbReference type="NCBI Taxonomy" id="2569760"/>
    <lineage>
        <taxon>Bacteria</taxon>
        <taxon>Bacillati</taxon>
        <taxon>Candidatus Sysuimicrobiota</taxon>
        <taxon>Candidatus Sysuimicrobiia</taxon>
        <taxon>Candidatus Sysuimicrobiales</taxon>
        <taxon>Candidatus Segetimicrobiaceae</taxon>
        <taxon>Candidatus Segetimicrobium</taxon>
    </lineage>
</organism>
<reference evidence="2 3" key="1">
    <citation type="journal article" date="2019" name="Nat. Microbiol.">
        <title>Mediterranean grassland soil C-N compound turnover is dependent on rainfall and depth, and is mediated by genomically divergent microorganisms.</title>
        <authorList>
            <person name="Diamond S."/>
            <person name="Andeer P.F."/>
            <person name="Li Z."/>
            <person name="Crits-Christoph A."/>
            <person name="Burstein D."/>
            <person name="Anantharaman K."/>
            <person name="Lane K.R."/>
            <person name="Thomas B.C."/>
            <person name="Pan C."/>
            <person name="Northen T.R."/>
            <person name="Banfield J.F."/>
        </authorList>
    </citation>
    <scope>NUCLEOTIDE SEQUENCE [LARGE SCALE GENOMIC DNA]</scope>
    <source>
        <strain evidence="2">NP_6</strain>
    </source>
</reference>
<dbReference type="SUPFAM" id="SSF51658">
    <property type="entry name" value="Xylose isomerase-like"/>
    <property type="match status" value="1"/>
</dbReference>
<dbReference type="InterPro" id="IPR050312">
    <property type="entry name" value="IolE/XylAMocC-like"/>
</dbReference>
<dbReference type="Pfam" id="PF01261">
    <property type="entry name" value="AP_endonuc_2"/>
    <property type="match status" value="1"/>
</dbReference>
<name>A0A537J3S7_9BACT</name>
<accession>A0A537J3S7</accession>
<dbReference type="AlphaFoldDB" id="A0A537J3S7"/>
<dbReference type="Gene3D" id="3.20.20.150">
    <property type="entry name" value="Divalent-metal-dependent TIM barrel enzymes"/>
    <property type="match status" value="1"/>
</dbReference>
<dbReference type="PANTHER" id="PTHR12110">
    <property type="entry name" value="HYDROXYPYRUVATE ISOMERASE"/>
    <property type="match status" value="1"/>
</dbReference>
<dbReference type="InterPro" id="IPR013022">
    <property type="entry name" value="Xyl_isomerase-like_TIM-brl"/>
</dbReference>
<dbReference type="Proteomes" id="UP000318093">
    <property type="component" value="Unassembled WGS sequence"/>
</dbReference>
<proteinExistence type="predicted"/>
<sequence length="264" mass="28296">MAAPLAGHTNSYHTYGLDEALAGIAAAGFRGVELSAVPGWTQHLDLSGTEEIRRTLARHGLTAVSLSAHSDLTTREGLQHGVKAVRWAADAGIPIVNTAIGGHASQEENERSFLDNVGKLADAAEAARVIVALEIHGDIMATGEKTLALLRKIGRPNVIKVNYDTGNVEYYGGVRAVDDLPKIAPYVAHVHLKDTMGGRGVWDFPALGSGTVDFARVLEILRRADYTGPYSVELEFQGEPWPSLAEVTAAMRRSYAHLRSLGLP</sequence>
<feature type="domain" description="Xylose isomerase-like TIM barrel" evidence="1">
    <location>
        <begin position="24"/>
        <end position="244"/>
    </location>
</feature>